<evidence type="ECO:0000256" key="2">
    <source>
        <dbReference type="ARBA" id="ARBA00004443"/>
    </source>
</evidence>
<dbReference type="PANTHER" id="PTHR12878:SF0">
    <property type="entry name" value="NADH DEHYDROGENASE [UBIQUINONE] 1 ALPHA SUBCOMPLEX SUBUNIT 2"/>
    <property type="match status" value="1"/>
</dbReference>
<accession>U5EQ10</accession>
<dbReference type="GO" id="GO:0005743">
    <property type="term" value="C:mitochondrial inner membrane"/>
    <property type="evidence" value="ECO:0007669"/>
    <property type="project" value="UniProtKB-SubCell"/>
</dbReference>
<evidence type="ECO:0000256" key="1">
    <source>
        <dbReference type="ARBA" id="ARBA00003195"/>
    </source>
</evidence>
<evidence type="ECO:0000256" key="13">
    <source>
        <dbReference type="PIRSR" id="PIRSR005822-1"/>
    </source>
</evidence>
<evidence type="ECO:0000256" key="11">
    <source>
        <dbReference type="ARBA" id="ARBA00031441"/>
    </source>
</evidence>
<evidence type="ECO:0000256" key="7">
    <source>
        <dbReference type="ARBA" id="ARBA00022792"/>
    </source>
</evidence>
<evidence type="ECO:0000313" key="15">
    <source>
        <dbReference type="EMBL" id="JAB56393.1"/>
    </source>
</evidence>
<protein>
    <recommendedName>
        <fullName evidence="4">NADH dehydrogenase [ubiquinone] 1 alpha subcomplex subunit 2</fullName>
    </recommendedName>
    <alternativeName>
        <fullName evidence="11">Complex I-B8</fullName>
    </alternativeName>
    <alternativeName>
        <fullName evidence="12">NADH-ubiquinone oxidoreductase B8 subunit</fullName>
    </alternativeName>
</protein>
<evidence type="ECO:0000256" key="6">
    <source>
        <dbReference type="ARBA" id="ARBA00022660"/>
    </source>
</evidence>
<evidence type="ECO:0000256" key="8">
    <source>
        <dbReference type="ARBA" id="ARBA00022982"/>
    </source>
</evidence>
<reference evidence="15" key="1">
    <citation type="journal article" date="2014" name="Insect Biochem. Mol. Biol.">
        <title>An insight into the sialome of the frog biting fly, Corethrella appendiculata.</title>
        <authorList>
            <person name="Ribeiro J.M.C."/>
            <person name="Chagas A.C."/>
            <person name="Pham V.M."/>
            <person name="Lounibos L.P."/>
            <person name="Calvo E."/>
        </authorList>
    </citation>
    <scope>NUCLEOTIDE SEQUENCE</scope>
    <source>
        <tissue evidence="15">Salivary glands</tissue>
    </source>
</reference>
<dbReference type="Gene3D" id="3.40.30.10">
    <property type="entry name" value="Glutaredoxin"/>
    <property type="match status" value="1"/>
</dbReference>
<dbReference type="SUPFAM" id="SSF52833">
    <property type="entry name" value="Thioredoxin-like"/>
    <property type="match status" value="1"/>
</dbReference>
<evidence type="ECO:0000259" key="14">
    <source>
        <dbReference type="SMART" id="SM00916"/>
    </source>
</evidence>
<dbReference type="PIRSF" id="PIRSF005822">
    <property type="entry name" value="NDUA2"/>
    <property type="match status" value="1"/>
</dbReference>
<keyword evidence="8" id="KW-0249">Electron transport</keyword>
<keyword evidence="9" id="KW-0496">Mitochondrion</keyword>
<comment type="function">
    <text evidence="1">Accessory subunit of the mitochondrial membrane respiratory chain NADH dehydrogenase (Complex I), that is believed not to be involved in catalysis. Complex I functions in the transfer of electrons from NADH to the respiratory chain. The immediate electron acceptor for the enzyme is believed to be ubiquinone.</text>
</comment>
<dbReference type="InterPro" id="IPR036249">
    <property type="entry name" value="Thioredoxin-like_sf"/>
</dbReference>
<dbReference type="SMART" id="SM00916">
    <property type="entry name" value="L51_S25_CI-B8"/>
    <property type="match status" value="1"/>
</dbReference>
<dbReference type="InterPro" id="IPR016464">
    <property type="entry name" value="NADH_Ub_cplx-1_asu_su-2"/>
</dbReference>
<evidence type="ECO:0000256" key="4">
    <source>
        <dbReference type="ARBA" id="ARBA00016394"/>
    </source>
</evidence>
<sequence length="96" mass="10943">MRLTIFRQAKLGSQLKELRIHLCQTGEESKGVRDFITNHYVQLKKENPKLPILIRECSGTQPKLWARFEYGKEKSVPLTNVGAAEISKQIQSFGNA</sequence>
<keyword evidence="5" id="KW-0813">Transport</keyword>
<name>U5EQ10_9DIPT</name>
<proteinExistence type="evidence at transcript level"/>
<evidence type="ECO:0000256" key="3">
    <source>
        <dbReference type="ARBA" id="ARBA00008939"/>
    </source>
</evidence>
<dbReference type="AlphaFoldDB" id="U5EQ10"/>
<dbReference type="InterPro" id="IPR007741">
    <property type="entry name" value="Ribosomal_mL43/mS25/NADH_DH"/>
</dbReference>
<dbReference type="Pfam" id="PF05047">
    <property type="entry name" value="L51_S25_CI-B8"/>
    <property type="match status" value="1"/>
</dbReference>
<evidence type="ECO:0000256" key="5">
    <source>
        <dbReference type="ARBA" id="ARBA00022448"/>
    </source>
</evidence>
<dbReference type="EMBL" id="GANO01003478">
    <property type="protein sequence ID" value="JAB56393.1"/>
    <property type="molecule type" value="mRNA"/>
</dbReference>
<comment type="subcellular location">
    <subcellularLocation>
        <location evidence="2">Mitochondrion inner membrane</location>
        <topology evidence="2">Peripheral membrane protein</topology>
        <orientation evidence="2">Matrix side</orientation>
    </subcellularLocation>
</comment>
<keyword evidence="10" id="KW-0472">Membrane</keyword>
<keyword evidence="7" id="KW-0999">Mitochondrion inner membrane</keyword>
<evidence type="ECO:0000256" key="10">
    <source>
        <dbReference type="ARBA" id="ARBA00023136"/>
    </source>
</evidence>
<keyword evidence="6" id="KW-0679">Respiratory chain</keyword>
<comment type="similarity">
    <text evidence="3">Belongs to the complex I NDUFA2 subunit family.</text>
</comment>
<dbReference type="PANTHER" id="PTHR12878">
    <property type="entry name" value="NADH-UBIQUINONE OXIDOREDUCTASE B8 SUBUNIT"/>
    <property type="match status" value="1"/>
</dbReference>
<feature type="disulfide bond" description="Redox-active" evidence="13">
    <location>
        <begin position="23"/>
        <end position="57"/>
    </location>
</feature>
<evidence type="ECO:0000256" key="9">
    <source>
        <dbReference type="ARBA" id="ARBA00023128"/>
    </source>
</evidence>
<organism evidence="15">
    <name type="scientific">Corethrella appendiculata</name>
    <dbReference type="NCBI Taxonomy" id="1370023"/>
    <lineage>
        <taxon>Eukaryota</taxon>
        <taxon>Metazoa</taxon>
        <taxon>Ecdysozoa</taxon>
        <taxon>Arthropoda</taxon>
        <taxon>Hexapoda</taxon>
        <taxon>Insecta</taxon>
        <taxon>Pterygota</taxon>
        <taxon>Neoptera</taxon>
        <taxon>Endopterygota</taxon>
        <taxon>Diptera</taxon>
        <taxon>Nematocera</taxon>
        <taxon>Culicoidea</taxon>
        <taxon>Chaoboridae</taxon>
        <taxon>Corethrella</taxon>
    </lineage>
</organism>
<evidence type="ECO:0000256" key="12">
    <source>
        <dbReference type="ARBA" id="ARBA00032513"/>
    </source>
</evidence>
<keyword evidence="15" id="KW-0830">Ubiquinone</keyword>
<feature type="domain" description="Ribosomal protein/NADH dehydrogenase" evidence="14">
    <location>
        <begin position="24"/>
        <end position="96"/>
    </location>
</feature>
<keyword evidence="13" id="KW-1015">Disulfide bond</keyword>